<evidence type="ECO:0000313" key="11">
    <source>
        <dbReference type="Proteomes" id="UP001178461"/>
    </source>
</evidence>
<keyword evidence="7 9" id="KW-0472">Membrane</keyword>
<feature type="transmembrane region" description="Helical" evidence="9">
    <location>
        <begin position="48"/>
        <end position="69"/>
    </location>
</feature>
<name>A0AA35P001_9SAUR</name>
<evidence type="ECO:0000256" key="4">
    <source>
        <dbReference type="ARBA" id="ARBA00022692"/>
    </source>
</evidence>
<dbReference type="Proteomes" id="UP001178461">
    <property type="component" value="Chromosome 3"/>
</dbReference>
<reference evidence="10" key="1">
    <citation type="submission" date="2022-12" db="EMBL/GenBank/DDBJ databases">
        <authorList>
            <person name="Alioto T."/>
            <person name="Alioto T."/>
            <person name="Gomez Garrido J."/>
        </authorList>
    </citation>
    <scope>NUCLEOTIDE SEQUENCE</scope>
</reference>
<evidence type="ECO:0000256" key="5">
    <source>
        <dbReference type="ARBA" id="ARBA00022989"/>
    </source>
</evidence>
<evidence type="ECO:0008006" key="12">
    <source>
        <dbReference type="Google" id="ProtNLM"/>
    </source>
</evidence>
<proteinExistence type="inferred from homology"/>
<comment type="subcellular location">
    <subcellularLocation>
        <location evidence="1">Membrane</location>
        <topology evidence="1">Multi-pass membrane protein</topology>
    </subcellularLocation>
</comment>
<organism evidence="10 11">
    <name type="scientific">Podarcis lilfordi</name>
    <name type="common">Lilford's wall lizard</name>
    <dbReference type="NCBI Taxonomy" id="74358"/>
    <lineage>
        <taxon>Eukaryota</taxon>
        <taxon>Metazoa</taxon>
        <taxon>Chordata</taxon>
        <taxon>Craniata</taxon>
        <taxon>Vertebrata</taxon>
        <taxon>Euteleostomi</taxon>
        <taxon>Lepidosauria</taxon>
        <taxon>Squamata</taxon>
        <taxon>Bifurcata</taxon>
        <taxon>Unidentata</taxon>
        <taxon>Episquamata</taxon>
        <taxon>Laterata</taxon>
        <taxon>Lacertibaenia</taxon>
        <taxon>Lacertidae</taxon>
        <taxon>Podarcis</taxon>
    </lineage>
</organism>
<keyword evidence="4 9" id="KW-0812">Transmembrane</keyword>
<dbReference type="InterPro" id="IPR029569">
    <property type="entry name" value="CALHM"/>
</dbReference>
<evidence type="ECO:0000256" key="1">
    <source>
        <dbReference type="ARBA" id="ARBA00004141"/>
    </source>
</evidence>
<dbReference type="EMBL" id="OX395128">
    <property type="protein sequence ID" value="CAI5769989.1"/>
    <property type="molecule type" value="Genomic_DNA"/>
</dbReference>
<dbReference type="GO" id="GO:0005886">
    <property type="term" value="C:plasma membrane"/>
    <property type="evidence" value="ECO:0007669"/>
    <property type="project" value="TreeGrafter"/>
</dbReference>
<comment type="similarity">
    <text evidence="2">Belongs to the CALHM family.</text>
</comment>
<evidence type="ECO:0000313" key="10">
    <source>
        <dbReference type="EMBL" id="CAI5769989.1"/>
    </source>
</evidence>
<gene>
    <name evidence="10" type="ORF">PODLI_1B014270</name>
</gene>
<keyword evidence="3" id="KW-0813">Transport</keyword>
<accession>A0AA35P001</accession>
<keyword evidence="8" id="KW-0407">Ion channel</keyword>
<dbReference type="PANTHER" id="PTHR32261:SF4">
    <property type="entry name" value="CALCIUM HOMEOSTASIS MODULATOR PROTEIN 6"/>
    <property type="match status" value="1"/>
</dbReference>
<sequence length="252" mass="27638">MDKFHAVFDFCLNHQKALGYGAVSLLTVGSERIFSAVVFKCPCNSWNMLYGLVFLLVPALILFLLGFLLSSQSWKILTGSCAPNRLCRCPHGTRFRHYLKVLGLVIVRASVAPLTWIAVALLGSRFYECAASGSSSVQAYMCKGKGDECVEKMPQVPCQSGTATSEMQDILMSLQAQSQSVFSSLPSGKCTWSKSSSFLSKRPRITRRSWQRGTSSASLIPQNWTSFQLQVPKSGTAFLPCSPLTLKKITTA</sequence>
<dbReference type="AlphaFoldDB" id="A0AA35P001"/>
<evidence type="ECO:0000256" key="2">
    <source>
        <dbReference type="ARBA" id="ARBA00008497"/>
    </source>
</evidence>
<keyword evidence="6" id="KW-0406">Ion transport</keyword>
<keyword evidence="11" id="KW-1185">Reference proteome</keyword>
<dbReference type="Pfam" id="PF14798">
    <property type="entry name" value="Ca_hom_mod"/>
    <property type="match status" value="1"/>
</dbReference>
<evidence type="ECO:0000256" key="6">
    <source>
        <dbReference type="ARBA" id="ARBA00023065"/>
    </source>
</evidence>
<protein>
    <recommendedName>
        <fullName evidence="12">Calcium homeostasis modulator family member 6</fullName>
    </recommendedName>
</protein>
<evidence type="ECO:0000256" key="8">
    <source>
        <dbReference type="ARBA" id="ARBA00023303"/>
    </source>
</evidence>
<dbReference type="GO" id="GO:0005261">
    <property type="term" value="F:monoatomic cation channel activity"/>
    <property type="evidence" value="ECO:0007669"/>
    <property type="project" value="TreeGrafter"/>
</dbReference>
<feature type="transmembrane region" description="Helical" evidence="9">
    <location>
        <begin position="101"/>
        <end position="122"/>
    </location>
</feature>
<dbReference type="GO" id="GO:1904669">
    <property type="term" value="P:ATP export"/>
    <property type="evidence" value="ECO:0007669"/>
    <property type="project" value="UniProtKB-ARBA"/>
</dbReference>
<evidence type="ECO:0000256" key="9">
    <source>
        <dbReference type="SAM" id="Phobius"/>
    </source>
</evidence>
<evidence type="ECO:0000256" key="7">
    <source>
        <dbReference type="ARBA" id="ARBA00023136"/>
    </source>
</evidence>
<evidence type="ECO:0000256" key="3">
    <source>
        <dbReference type="ARBA" id="ARBA00022448"/>
    </source>
</evidence>
<keyword evidence="5 9" id="KW-1133">Transmembrane helix</keyword>
<dbReference type="PANTHER" id="PTHR32261">
    <property type="entry name" value="CALCIUM HOMEOSTASIS MODULATOR PROTEIN"/>
    <property type="match status" value="1"/>
</dbReference>